<feature type="transmembrane region" description="Helical" evidence="7">
    <location>
        <begin position="144"/>
        <end position="164"/>
    </location>
</feature>
<reference evidence="9" key="1">
    <citation type="submission" date="2020-02" db="EMBL/GenBank/DDBJ databases">
        <authorList>
            <person name="Lichtner F.J."/>
        </authorList>
    </citation>
    <scope>NUCLEOTIDE SEQUENCE</scope>
    <source>
        <strain evidence="9">G10</strain>
    </source>
</reference>
<protein>
    <recommendedName>
        <fullName evidence="8">Major facilitator superfamily (MFS) profile domain-containing protein</fullName>
    </recommendedName>
</protein>
<dbReference type="GO" id="GO:0022857">
    <property type="term" value="F:transmembrane transporter activity"/>
    <property type="evidence" value="ECO:0007669"/>
    <property type="project" value="InterPro"/>
</dbReference>
<evidence type="ECO:0000313" key="9">
    <source>
        <dbReference type="EMBL" id="KAF7515533.1"/>
    </source>
</evidence>
<feature type="transmembrane region" description="Helical" evidence="7">
    <location>
        <begin position="46"/>
        <end position="72"/>
    </location>
</feature>
<dbReference type="Gene3D" id="1.20.1250.20">
    <property type="entry name" value="MFS general substrate transporter like domains"/>
    <property type="match status" value="1"/>
</dbReference>
<name>A0A9P5KYM2_PENCR</name>
<accession>A0A9P5KYM2</accession>
<evidence type="ECO:0000256" key="5">
    <source>
        <dbReference type="ARBA" id="ARBA00023136"/>
    </source>
</evidence>
<keyword evidence="10" id="KW-1185">Reference proteome</keyword>
<evidence type="ECO:0000256" key="6">
    <source>
        <dbReference type="SAM" id="MobiDB-lite"/>
    </source>
</evidence>
<feature type="compositionally biased region" description="Basic and acidic residues" evidence="6">
    <location>
        <begin position="1"/>
        <end position="17"/>
    </location>
</feature>
<dbReference type="AlphaFoldDB" id="A0A9P5KYM2"/>
<evidence type="ECO:0000256" key="1">
    <source>
        <dbReference type="ARBA" id="ARBA00004141"/>
    </source>
</evidence>
<dbReference type="PROSITE" id="PS50850">
    <property type="entry name" value="MFS"/>
    <property type="match status" value="1"/>
</dbReference>
<feature type="transmembrane region" description="Helical" evidence="7">
    <location>
        <begin position="84"/>
        <end position="101"/>
    </location>
</feature>
<dbReference type="PANTHER" id="PTHR23501">
    <property type="entry name" value="MAJOR FACILITATOR SUPERFAMILY"/>
    <property type="match status" value="1"/>
</dbReference>
<dbReference type="Proteomes" id="UP000701341">
    <property type="component" value="Unassembled WGS sequence"/>
</dbReference>
<evidence type="ECO:0000256" key="4">
    <source>
        <dbReference type="ARBA" id="ARBA00022989"/>
    </source>
</evidence>
<feature type="region of interest" description="Disordered" evidence="6">
    <location>
        <begin position="1"/>
        <end position="30"/>
    </location>
</feature>
<gene>
    <name evidence="9" type="ORF">PCG10_003160</name>
</gene>
<proteinExistence type="predicted"/>
<keyword evidence="3 7" id="KW-0812">Transmembrane</keyword>
<feature type="transmembrane region" description="Helical" evidence="7">
    <location>
        <begin position="113"/>
        <end position="132"/>
    </location>
</feature>
<dbReference type="EMBL" id="JAAOZQ010000173">
    <property type="protein sequence ID" value="KAF7515533.1"/>
    <property type="molecule type" value="Genomic_DNA"/>
</dbReference>
<evidence type="ECO:0000256" key="3">
    <source>
        <dbReference type="ARBA" id="ARBA00022692"/>
    </source>
</evidence>
<keyword evidence="4 7" id="KW-1133">Transmembrane helix</keyword>
<comment type="caution">
    <text evidence="9">The sequence shown here is derived from an EMBL/GenBank/DDBJ whole genome shotgun (WGS) entry which is preliminary data.</text>
</comment>
<feature type="domain" description="Major facilitator superfamily (MFS) profile" evidence="8">
    <location>
        <begin position="49"/>
        <end position="266"/>
    </location>
</feature>
<dbReference type="InterPro" id="IPR020846">
    <property type="entry name" value="MFS_dom"/>
</dbReference>
<dbReference type="SUPFAM" id="SSF103473">
    <property type="entry name" value="MFS general substrate transporter"/>
    <property type="match status" value="1"/>
</dbReference>
<sequence length="266" mass="28392">MADGSDLKNSKKAELDKSLPGLSIGSPQGQKDLDEIPPDYATGIRLVLIIFTIFVRTLLVSLEIGIIATAIPKITNDFRKLNDVGWYGCATFFLAASTSPLRGKLFKYLNVKWVYLSGVGIFLVGSIVAAAAQNKVSVIIGRAIQGWGASGVLGGTLIVINYVAPPRNHRFSSAPRCYPCTGCGRTSSIKGSAFTTGGSNIRKNIFEILEKFLTDTGGATSSTTVTRDTRNAWIESTFHLPALAFPATVGAFAHFSPFGLPVGVMR</sequence>
<evidence type="ECO:0000256" key="2">
    <source>
        <dbReference type="ARBA" id="ARBA00022448"/>
    </source>
</evidence>
<dbReference type="PANTHER" id="PTHR23501:SF177">
    <property type="entry name" value="MAJOR FACILITATOR SUPERFAMILY (MFS) PROFILE DOMAIN-CONTAINING PROTEIN-RELATED"/>
    <property type="match status" value="1"/>
</dbReference>
<organism evidence="9 10">
    <name type="scientific">Penicillium crustosum</name>
    <name type="common">Blue mold fungus</name>
    <dbReference type="NCBI Taxonomy" id="36656"/>
    <lineage>
        <taxon>Eukaryota</taxon>
        <taxon>Fungi</taxon>
        <taxon>Dikarya</taxon>
        <taxon>Ascomycota</taxon>
        <taxon>Pezizomycotina</taxon>
        <taxon>Eurotiomycetes</taxon>
        <taxon>Eurotiomycetidae</taxon>
        <taxon>Eurotiales</taxon>
        <taxon>Aspergillaceae</taxon>
        <taxon>Penicillium</taxon>
    </lineage>
</organism>
<dbReference type="InterPro" id="IPR011701">
    <property type="entry name" value="MFS"/>
</dbReference>
<evidence type="ECO:0000256" key="7">
    <source>
        <dbReference type="SAM" id="Phobius"/>
    </source>
</evidence>
<evidence type="ECO:0000313" key="10">
    <source>
        <dbReference type="Proteomes" id="UP000701341"/>
    </source>
</evidence>
<keyword evidence="5 7" id="KW-0472">Membrane</keyword>
<dbReference type="OrthoDB" id="10021397at2759"/>
<evidence type="ECO:0000259" key="8">
    <source>
        <dbReference type="PROSITE" id="PS50850"/>
    </source>
</evidence>
<dbReference type="GO" id="GO:0005886">
    <property type="term" value="C:plasma membrane"/>
    <property type="evidence" value="ECO:0007669"/>
    <property type="project" value="TreeGrafter"/>
</dbReference>
<dbReference type="Pfam" id="PF07690">
    <property type="entry name" value="MFS_1"/>
    <property type="match status" value="1"/>
</dbReference>
<comment type="subcellular location">
    <subcellularLocation>
        <location evidence="1">Membrane</location>
        <topology evidence="1">Multi-pass membrane protein</topology>
    </subcellularLocation>
</comment>
<keyword evidence="2" id="KW-0813">Transport</keyword>
<dbReference type="InterPro" id="IPR036259">
    <property type="entry name" value="MFS_trans_sf"/>
</dbReference>